<evidence type="ECO:0000313" key="2">
    <source>
        <dbReference type="Proteomes" id="UP000198757"/>
    </source>
</evidence>
<dbReference type="STRING" id="1285928.SAMN04487894_10926"/>
<protein>
    <submittedName>
        <fullName evidence="1">Uncharacterized protein</fullName>
    </submittedName>
</protein>
<proteinExistence type="predicted"/>
<reference evidence="2" key="1">
    <citation type="submission" date="2016-10" db="EMBL/GenBank/DDBJ databases">
        <authorList>
            <person name="Varghese N."/>
            <person name="Submissions S."/>
        </authorList>
    </citation>
    <scope>NUCLEOTIDE SEQUENCE [LARGE SCALE GENOMIC DNA]</scope>
    <source>
        <strain evidence="2">DSM 25811 / CCM 8410 / LMG 26954 / E90</strain>
    </source>
</reference>
<dbReference type="EMBL" id="FMZO01000009">
    <property type="protein sequence ID" value="SDD42387.1"/>
    <property type="molecule type" value="Genomic_DNA"/>
</dbReference>
<sequence length="52" mass="6136">MAGKQQNRRCRLSNWSYSEYRKEHIDKIAIKKRGISPFFYPVDNLKSFTVAG</sequence>
<gene>
    <name evidence="1" type="ORF">SAMN04487894_10926</name>
</gene>
<accession>A0A1G6UPB4</accession>
<dbReference type="Proteomes" id="UP000198757">
    <property type="component" value="Unassembled WGS sequence"/>
</dbReference>
<feature type="non-terminal residue" evidence="1">
    <location>
        <position position="52"/>
    </location>
</feature>
<keyword evidence="2" id="KW-1185">Reference proteome</keyword>
<name>A0A1G6UPB4_NIADE</name>
<organism evidence="1 2">
    <name type="scientific">Niabella drilacis (strain DSM 25811 / CCM 8410 / CCUG 62505 / LMG 26954 / E90)</name>
    <dbReference type="NCBI Taxonomy" id="1285928"/>
    <lineage>
        <taxon>Bacteria</taxon>
        <taxon>Pseudomonadati</taxon>
        <taxon>Bacteroidota</taxon>
        <taxon>Chitinophagia</taxon>
        <taxon>Chitinophagales</taxon>
        <taxon>Chitinophagaceae</taxon>
        <taxon>Niabella</taxon>
    </lineage>
</organism>
<evidence type="ECO:0000313" key="1">
    <source>
        <dbReference type="EMBL" id="SDD42387.1"/>
    </source>
</evidence>
<dbReference type="AlphaFoldDB" id="A0A1G6UPB4"/>